<dbReference type="NCBIfam" id="TIGR00045">
    <property type="entry name" value="glycerate kinase"/>
    <property type="match status" value="1"/>
</dbReference>
<evidence type="ECO:0000256" key="3">
    <source>
        <dbReference type="ARBA" id="ARBA00022777"/>
    </source>
</evidence>
<keyword evidence="3 4" id="KW-0418">Kinase</keyword>
<dbReference type="Pfam" id="PF02595">
    <property type="entry name" value="Gly_kinase"/>
    <property type="match status" value="1"/>
</dbReference>
<protein>
    <submittedName>
        <fullName evidence="5">Glycerate kinase</fullName>
    </submittedName>
</protein>
<comment type="caution">
    <text evidence="5">The sequence shown here is derived from an EMBL/GenBank/DDBJ whole genome shotgun (WGS) entry which is preliminary data.</text>
</comment>
<evidence type="ECO:0000256" key="2">
    <source>
        <dbReference type="ARBA" id="ARBA00022679"/>
    </source>
</evidence>
<dbReference type="PANTHER" id="PTHR21599:SF0">
    <property type="entry name" value="GLYCERATE KINASE"/>
    <property type="match status" value="1"/>
</dbReference>
<sequence>MNIVVAPDSFKGSLSSVQAADLMKNAVTAVDDDSTVTMKPMADGGEGTMESLLASASGVRVPLTCTGPLGEAIDTTYAITGTDCAIIECARIAGLVQVSPDKRNPDQTTTYGIGEAILHALDSGCTSFILAIGGSATNDGGLGMLQALGMQAWDRNGHQVGLFGRDVHHVQHVRFDTIDSRLAEADIHVASDVDNPLCGARGASAVYGPQKGATEEQINQYDAALDVYADAVEAALGTSWKDDPGAGAAGGLGFALLAIGGQLASGAKLLADAMNLEDVIQSADLVLTGEGQSDEQTLYGKAPGYTATLANKHGVPAILISGSLSGNTDKLHEQFSGFFSIIQQPMSLAMCMEKADELLFDQTKHVVHLVQHFRA</sequence>
<dbReference type="Gene3D" id="3.90.1510.10">
    <property type="entry name" value="Glycerate kinase, domain 2"/>
    <property type="match status" value="1"/>
</dbReference>
<keyword evidence="2 4" id="KW-0808">Transferase</keyword>
<dbReference type="PIRSF" id="PIRSF006078">
    <property type="entry name" value="GlxK"/>
    <property type="match status" value="1"/>
</dbReference>
<dbReference type="SUPFAM" id="SSF110738">
    <property type="entry name" value="Glycerate kinase I"/>
    <property type="match status" value="1"/>
</dbReference>
<dbReference type="PANTHER" id="PTHR21599">
    <property type="entry name" value="GLYCERATE KINASE"/>
    <property type="match status" value="1"/>
</dbReference>
<dbReference type="GO" id="GO:0016301">
    <property type="term" value="F:kinase activity"/>
    <property type="evidence" value="ECO:0007669"/>
    <property type="project" value="UniProtKB-KW"/>
</dbReference>
<accession>A0ABP3JBW7</accession>
<evidence type="ECO:0000313" key="6">
    <source>
        <dbReference type="Proteomes" id="UP001501459"/>
    </source>
</evidence>
<reference evidence="6" key="1">
    <citation type="journal article" date="2019" name="Int. J. Syst. Evol. Microbiol.">
        <title>The Global Catalogue of Microorganisms (GCM) 10K type strain sequencing project: providing services to taxonomists for standard genome sequencing and annotation.</title>
        <authorList>
            <consortium name="The Broad Institute Genomics Platform"/>
            <consortium name="The Broad Institute Genome Sequencing Center for Infectious Disease"/>
            <person name="Wu L."/>
            <person name="Ma J."/>
        </authorList>
    </citation>
    <scope>NUCLEOTIDE SEQUENCE [LARGE SCALE GENOMIC DNA]</scope>
    <source>
        <strain evidence="6">JCM 12149</strain>
    </source>
</reference>
<dbReference type="InterPro" id="IPR036129">
    <property type="entry name" value="Glycerate_kinase_sf"/>
</dbReference>
<evidence type="ECO:0000313" key="5">
    <source>
        <dbReference type="EMBL" id="GAA0447015.1"/>
    </source>
</evidence>
<name>A0ABP3JBW7_9BACI</name>
<organism evidence="5 6">
    <name type="scientific">Lentibacillus halophilus</name>
    <dbReference type="NCBI Taxonomy" id="295065"/>
    <lineage>
        <taxon>Bacteria</taxon>
        <taxon>Bacillati</taxon>
        <taxon>Bacillota</taxon>
        <taxon>Bacilli</taxon>
        <taxon>Bacillales</taxon>
        <taxon>Bacillaceae</taxon>
        <taxon>Lentibacillus</taxon>
    </lineage>
</organism>
<dbReference type="InterPro" id="IPR018197">
    <property type="entry name" value="Glycerate_kinase_RE-like"/>
</dbReference>
<dbReference type="InterPro" id="IPR018193">
    <property type="entry name" value="Glyc_kinase_flavodox-like_fold"/>
</dbReference>
<dbReference type="InterPro" id="IPR004381">
    <property type="entry name" value="Glycerate_kinase"/>
</dbReference>
<dbReference type="EMBL" id="BAAADM010000055">
    <property type="protein sequence ID" value="GAA0447015.1"/>
    <property type="molecule type" value="Genomic_DNA"/>
</dbReference>
<dbReference type="Gene3D" id="3.40.50.10350">
    <property type="entry name" value="Glycerate kinase, domain 1"/>
    <property type="match status" value="1"/>
</dbReference>
<gene>
    <name evidence="5" type="ORF">GCM10008983_26200</name>
</gene>
<keyword evidence="6" id="KW-1185">Reference proteome</keyword>
<dbReference type="Proteomes" id="UP001501459">
    <property type="component" value="Unassembled WGS sequence"/>
</dbReference>
<evidence type="ECO:0000256" key="4">
    <source>
        <dbReference type="PIRNR" id="PIRNR006078"/>
    </source>
</evidence>
<comment type="similarity">
    <text evidence="1 4">Belongs to the glycerate kinase type-1 family.</text>
</comment>
<dbReference type="RefSeq" id="WP_343753950.1">
    <property type="nucleotide sequence ID" value="NZ_BAAADM010000055.1"/>
</dbReference>
<proteinExistence type="inferred from homology"/>
<evidence type="ECO:0000256" key="1">
    <source>
        <dbReference type="ARBA" id="ARBA00006284"/>
    </source>
</evidence>